<evidence type="ECO:0000256" key="1">
    <source>
        <dbReference type="SAM" id="Coils"/>
    </source>
</evidence>
<comment type="caution">
    <text evidence="2">The sequence shown here is derived from an EMBL/GenBank/DDBJ whole genome shotgun (WGS) entry which is preliminary data.</text>
</comment>
<keyword evidence="1" id="KW-0175">Coiled coil</keyword>
<sequence length="278" mass="32080">MKKLVVIVMLIALIWIVKLSFDVMQVSTQQQQLSQSLHLVEKNIANLNDQLVALQRRNYTQGAAEQPAVSSAAPQEDAIQPMEMVAQQLDLVEFSLQQQQFHYATEKLANLDRELNEYALAPALKQSLHQVIQQDQKQIQQFITTRDAQYQQVSQLLQQLDQQLKQQAQQPELNPADVDDRFFWQKWLSIESAKQPATQLMQRQIILKEAQLRLLLARQIFIQGQYVQYQQEVNDIIQLLQQLPDQKAQQLVQQLEKIKNLNIVPTPSLKTRALLGAV</sequence>
<name>A0A1E8E0R5_9GAMM</name>
<gene>
    <name evidence="2" type="ORF">BJN41_08880</name>
</gene>
<feature type="coiled-coil region" evidence="1">
    <location>
        <begin position="30"/>
        <end position="57"/>
    </location>
</feature>
<organism evidence="2 3">
    <name type="scientific">Acinetobacter towneri</name>
    <dbReference type="NCBI Taxonomy" id="202956"/>
    <lineage>
        <taxon>Bacteria</taxon>
        <taxon>Pseudomonadati</taxon>
        <taxon>Pseudomonadota</taxon>
        <taxon>Gammaproteobacteria</taxon>
        <taxon>Moraxellales</taxon>
        <taxon>Moraxellaceae</taxon>
        <taxon>Acinetobacter</taxon>
    </lineage>
</organism>
<proteinExistence type="predicted"/>
<evidence type="ECO:0000313" key="3">
    <source>
        <dbReference type="Proteomes" id="UP000186931"/>
    </source>
</evidence>
<dbReference type="EMBL" id="MKQS01000015">
    <property type="protein sequence ID" value="OFE43159.1"/>
    <property type="molecule type" value="Genomic_DNA"/>
</dbReference>
<dbReference type="AlphaFoldDB" id="A0A1E8E0R5"/>
<reference evidence="2 3" key="1">
    <citation type="submission" date="2016-10" db="EMBL/GenBank/DDBJ databases">
        <title>Genome of airborne Acinetobacter sp. 5-2Ac02 in the hospital environment: Species near to Acinetobacter towneri.</title>
        <authorList>
            <person name="Barbosa B."/>
            <person name="Fernandez-Garcia L."/>
            <person name="Gato E."/>
            <person name="Leao R."/>
            <person name="Albano R."/>
            <person name="Fernandez B."/>
            <person name="Fernandez-Cuenca F."/>
            <person name="Marques E."/>
            <person name="Tomas M."/>
        </authorList>
    </citation>
    <scope>NUCLEOTIDE SEQUENCE [LARGE SCALE GENOMIC DNA]</scope>
    <source>
        <strain evidence="2 3">5-2Ac02</strain>
    </source>
</reference>
<dbReference type="Proteomes" id="UP000186931">
    <property type="component" value="Unassembled WGS sequence"/>
</dbReference>
<dbReference type="RefSeq" id="WP_070154704.1">
    <property type="nucleotide sequence ID" value="NZ_MKQS01000015.1"/>
</dbReference>
<evidence type="ECO:0000313" key="2">
    <source>
        <dbReference type="EMBL" id="OFE43159.1"/>
    </source>
</evidence>
<dbReference type="eggNOG" id="ENOG502ZN2Y">
    <property type="taxonomic scope" value="Bacteria"/>
</dbReference>
<protein>
    <submittedName>
        <fullName evidence="2">Uncharacterized protein</fullName>
    </submittedName>
</protein>
<dbReference type="STRING" id="202956.BJN41_08880"/>
<accession>A0A1E8E0R5</accession>